<dbReference type="InterPro" id="IPR001279">
    <property type="entry name" value="Metallo-B-lactamas"/>
</dbReference>
<proteinExistence type="predicted"/>
<dbReference type="SMART" id="SM00849">
    <property type="entry name" value="Lactamase_B"/>
    <property type="match status" value="1"/>
</dbReference>
<evidence type="ECO:0000313" key="2">
    <source>
        <dbReference type="EMBL" id="MBB2891833.1"/>
    </source>
</evidence>
<evidence type="ECO:0000259" key="1">
    <source>
        <dbReference type="SMART" id="SM00849"/>
    </source>
</evidence>
<dbReference type="Proteomes" id="UP000559182">
    <property type="component" value="Unassembled WGS sequence"/>
</dbReference>
<dbReference type="Gene3D" id="3.60.15.10">
    <property type="entry name" value="Ribonuclease Z/Hydroxyacylglutathione hydrolase-like"/>
    <property type="match status" value="1"/>
</dbReference>
<dbReference type="Pfam" id="PF13483">
    <property type="entry name" value="Lactamase_B_3"/>
    <property type="match status" value="1"/>
</dbReference>
<dbReference type="AlphaFoldDB" id="A0A839N6V7"/>
<feature type="domain" description="Metallo-beta-lactamase" evidence="1">
    <location>
        <begin position="7"/>
        <end position="168"/>
    </location>
</feature>
<reference evidence="2 3" key="1">
    <citation type="submission" date="2020-08" db="EMBL/GenBank/DDBJ databases">
        <title>Sequencing the genomes of 1000 actinobacteria strains.</title>
        <authorList>
            <person name="Klenk H.-P."/>
        </authorList>
    </citation>
    <scope>NUCLEOTIDE SEQUENCE [LARGE SCALE GENOMIC DNA]</scope>
    <source>
        <strain evidence="2 3">DSM 105369</strain>
    </source>
</reference>
<name>A0A839N6V7_9MICO</name>
<keyword evidence="3" id="KW-1185">Reference proteome</keyword>
<evidence type="ECO:0000313" key="3">
    <source>
        <dbReference type="Proteomes" id="UP000559182"/>
    </source>
</evidence>
<comment type="caution">
    <text evidence="2">The sequence shown here is derived from an EMBL/GenBank/DDBJ whole genome shotgun (WGS) entry which is preliminary data.</text>
</comment>
<organism evidence="2 3">
    <name type="scientific">Flexivirga oryzae</name>
    <dbReference type="NCBI Taxonomy" id="1794944"/>
    <lineage>
        <taxon>Bacteria</taxon>
        <taxon>Bacillati</taxon>
        <taxon>Actinomycetota</taxon>
        <taxon>Actinomycetes</taxon>
        <taxon>Micrococcales</taxon>
        <taxon>Dermacoccaceae</taxon>
        <taxon>Flexivirga</taxon>
    </lineage>
</organism>
<dbReference type="InterPro" id="IPR036866">
    <property type="entry name" value="RibonucZ/Hydroxyglut_hydro"/>
</dbReference>
<sequence length="201" mass="21599">MARIRWTHSCVTVDDGSGVLVVDPGIWSEPEALLRADAVLLTHEHSDHADLLRIVGSELPVWAPSGADLRGMPFHPVEPGAEVSVAGFTVRGVGGRHARVLPEQDPCPNLGYVIDTSEGALYHPGDALVVPEETIETLLVPLQASWLKTADAVDFARAIDPERAFGIHDGQVNRRAIASVGRWLAEFGCTAYRSVEPGSQV</sequence>
<dbReference type="InterPro" id="IPR050114">
    <property type="entry name" value="UPF0173_UPF0282_UlaG_hydrolase"/>
</dbReference>
<dbReference type="RefSeq" id="WP_183320046.1">
    <property type="nucleotide sequence ID" value="NZ_JACHVQ010000001.1"/>
</dbReference>
<dbReference type="EMBL" id="JACHVQ010000001">
    <property type="protein sequence ID" value="MBB2891833.1"/>
    <property type="molecule type" value="Genomic_DNA"/>
</dbReference>
<gene>
    <name evidence="2" type="ORF">FHU39_001817</name>
</gene>
<dbReference type="PANTHER" id="PTHR43546">
    <property type="entry name" value="UPF0173 METAL-DEPENDENT HYDROLASE MJ1163-RELATED"/>
    <property type="match status" value="1"/>
</dbReference>
<protein>
    <submittedName>
        <fullName evidence="2">L-ascorbate metabolism protein UlaG (Beta-lactamase superfamily)</fullName>
    </submittedName>
</protein>
<dbReference type="PANTHER" id="PTHR43546:SF3">
    <property type="entry name" value="UPF0173 METAL-DEPENDENT HYDROLASE MJ1163"/>
    <property type="match status" value="1"/>
</dbReference>
<accession>A0A839N6V7</accession>
<dbReference type="SUPFAM" id="SSF56281">
    <property type="entry name" value="Metallo-hydrolase/oxidoreductase"/>
    <property type="match status" value="1"/>
</dbReference>